<evidence type="ECO:0008006" key="3">
    <source>
        <dbReference type="Google" id="ProtNLM"/>
    </source>
</evidence>
<organism evidence="1 2">
    <name type="scientific">Labilithrix luteola</name>
    <dbReference type="NCBI Taxonomy" id="1391654"/>
    <lineage>
        <taxon>Bacteria</taxon>
        <taxon>Pseudomonadati</taxon>
        <taxon>Myxococcota</taxon>
        <taxon>Polyangia</taxon>
        <taxon>Polyangiales</taxon>
        <taxon>Labilitrichaceae</taxon>
        <taxon>Labilithrix</taxon>
    </lineage>
</organism>
<reference evidence="1 2" key="1">
    <citation type="submission" date="2015-08" db="EMBL/GenBank/DDBJ databases">
        <authorList>
            <person name="Babu N.S."/>
            <person name="Beckwith C.J."/>
            <person name="Beseler K.G."/>
            <person name="Brison A."/>
            <person name="Carone J.V."/>
            <person name="Caskin T.P."/>
            <person name="Diamond M."/>
            <person name="Durham M.E."/>
            <person name="Foxe J.M."/>
            <person name="Go M."/>
            <person name="Henderson B.A."/>
            <person name="Jones I.B."/>
            <person name="McGettigan J.A."/>
            <person name="Micheletti S.J."/>
            <person name="Nasrallah M.E."/>
            <person name="Ortiz D."/>
            <person name="Piller C.R."/>
            <person name="Privatt S.R."/>
            <person name="Schneider S.L."/>
            <person name="Sharp S."/>
            <person name="Smith T.C."/>
            <person name="Stanton J.D."/>
            <person name="Ullery H.E."/>
            <person name="Wilson R.J."/>
            <person name="Serrano M.G."/>
            <person name="Buck G."/>
            <person name="Lee V."/>
            <person name="Wang Y."/>
            <person name="Carvalho R."/>
            <person name="Voegtly L."/>
            <person name="Shi R."/>
            <person name="Duckworth R."/>
            <person name="Johnson A."/>
            <person name="Loviza R."/>
            <person name="Walstead R."/>
            <person name="Shah Z."/>
            <person name="Kiflezghi M."/>
            <person name="Wade K."/>
            <person name="Ball S.L."/>
            <person name="Bradley K.W."/>
            <person name="Asai D.J."/>
            <person name="Bowman C.A."/>
            <person name="Russell D.A."/>
            <person name="Pope W.H."/>
            <person name="Jacobs-Sera D."/>
            <person name="Hendrix R.W."/>
            <person name="Hatfull G.F."/>
        </authorList>
    </citation>
    <scope>NUCLEOTIDE SEQUENCE [LARGE SCALE GENOMIC DNA]</scope>
    <source>
        <strain evidence="1 2">DSM 27648</strain>
    </source>
</reference>
<dbReference type="AlphaFoldDB" id="A0A0K1QGJ1"/>
<dbReference type="Gene3D" id="1.25.10.10">
    <property type="entry name" value="Leucine-rich Repeat Variant"/>
    <property type="match status" value="1"/>
</dbReference>
<proteinExistence type="predicted"/>
<dbReference type="EMBL" id="CP012333">
    <property type="protein sequence ID" value="AKV04838.1"/>
    <property type="molecule type" value="Genomic_DNA"/>
</dbReference>
<evidence type="ECO:0000313" key="1">
    <source>
        <dbReference type="EMBL" id="AKV04838.1"/>
    </source>
</evidence>
<dbReference type="KEGG" id="llu:AKJ09_11501"/>
<dbReference type="Pfam" id="PF13646">
    <property type="entry name" value="HEAT_2"/>
    <property type="match status" value="1"/>
</dbReference>
<name>A0A0K1QGJ1_9BACT</name>
<dbReference type="STRING" id="1391654.AKJ09_11501"/>
<dbReference type="InterPro" id="IPR016024">
    <property type="entry name" value="ARM-type_fold"/>
</dbReference>
<dbReference type="SUPFAM" id="SSF48371">
    <property type="entry name" value="ARM repeat"/>
    <property type="match status" value="1"/>
</dbReference>
<sequence>MRVLLASFLASCGLAGCGSSAMRAASDGDYPRLRSEITPEHERGKISKGEAADLARAVATHELVSAKDEASATARVRESEPCAMDVDDALEARMKQHDGAGAEAALLRLEAGNLSEGSARDLLTDTDDRWRAVGVRTLHRSKDGKDRRAALFDPSPRVRRSAIRASAKAGDAADLDVLLETARVDPELMLRNEAIRAMSAIVREDKSRAGELAMRLRDLWNAGDDAVREDVAVAWALSPVFDNGGREALRVQLASGRGPGAIAAAAVILRTTPKDAELTSSASALLARTIAEGSGRDRLHAIVSARLDGAELEALRKAAKEEDADVRVAALGRLLASKPDHDAATRDLETVAGYGVKGTPSDDPRARDLAARARLALAYAGDVRIQAWIEEDLQATEPHRRLGAASALAALGRPSRGAPLLADPDPSVRTRAACTMMLAARR</sequence>
<dbReference type="InterPro" id="IPR011989">
    <property type="entry name" value="ARM-like"/>
</dbReference>
<dbReference type="Proteomes" id="UP000064967">
    <property type="component" value="Chromosome"/>
</dbReference>
<gene>
    <name evidence="1" type="ORF">AKJ09_11501</name>
</gene>
<keyword evidence="2" id="KW-1185">Reference proteome</keyword>
<protein>
    <recommendedName>
        <fullName evidence="3">HEAT repeat protein</fullName>
    </recommendedName>
</protein>
<evidence type="ECO:0000313" key="2">
    <source>
        <dbReference type="Proteomes" id="UP000064967"/>
    </source>
</evidence>
<dbReference type="PROSITE" id="PS51257">
    <property type="entry name" value="PROKAR_LIPOPROTEIN"/>
    <property type="match status" value="1"/>
</dbReference>
<accession>A0A0K1QGJ1</accession>